<name>A0A3M7TSH2_9BACI</name>
<dbReference type="InterPro" id="IPR006119">
    <property type="entry name" value="Resolv_N"/>
</dbReference>
<dbReference type="CDD" id="cd00338">
    <property type="entry name" value="Ser_Recombinase"/>
    <property type="match status" value="1"/>
</dbReference>
<dbReference type="GO" id="GO:0003677">
    <property type="term" value="F:DNA binding"/>
    <property type="evidence" value="ECO:0007669"/>
    <property type="project" value="InterPro"/>
</dbReference>
<dbReference type="InterPro" id="IPR036162">
    <property type="entry name" value="Resolvase-like_N_sf"/>
</dbReference>
<dbReference type="GO" id="GO:0000150">
    <property type="term" value="F:DNA strand exchange activity"/>
    <property type="evidence" value="ECO:0007669"/>
    <property type="project" value="InterPro"/>
</dbReference>
<keyword evidence="3" id="KW-1185">Reference proteome</keyword>
<dbReference type="PROSITE" id="PS51736">
    <property type="entry name" value="RECOMBINASES_3"/>
    <property type="match status" value="1"/>
</dbReference>
<dbReference type="SUPFAM" id="SSF53041">
    <property type="entry name" value="Resolvase-like"/>
    <property type="match status" value="1"/>
</dbReference>
<accession>A0A3M7TSH2</accession>
<evidence type="ECO:0000313" key="2">
    <source>
        <dbReference type="EMBL" id="RNA68546.1"/>
    </source>
</evidence>
<dbReference type="OrthoDB" id="2757355at2"/>
<reference evidence="2 3" key="1">
    <citation type="submission" date="2018-10" db="EMBL/GenBank/DDBJ databases">
        <title>Bacillus Keqinensis sp. nov., a moderately halophilic bacterium isolated from a saline-alkaline lake.</title>
        <authorList>
            <person name="Wang H."/>
        </authorList>
    </citation>
    <scope>NUCLEOTIDE SEQUENCE [LARGE SCALE GENOMIC DNA]</scope>
    <source>
        <strain evidence="2 3">KQ-3</strain>
    </source>
</reference>
<dbReference type="PANTHER" id="PTHR30461">
    <property type="entry name" value="DNA-INVERTASE FROM LAMBDOID PROPHAGE"/>
    <property type="match status" value="1"/>
</dbReference>
<dbReference type="RefSeq" id="WP_122896071.1">
    <property type="nucleotide sequence ID" value="NZ_RHIB01000001.1"/>
</dbReference>
<dbReference type="InterPro" id="IPR038109">
    <property type="entry name" value="DNA_bind_recomb_sf"/>
</dbReference>
<dbReference type="SMART" id="SM00857">
    <property type="entry name" value="Resolvase"/>
    <property type="match status" value="1"/>
</dbReference>
<proteinExistence type="predicted"/>
<organism evidence="2 3">
    <name type="scientific">Alteribacter keqinensis</name>
    <dbReference type="NCBI Taxonomy" id="2483800"/>
    <lineage>
        <taxon>Bacteria</taxon>
        <taxon>Bacillati</taxon>
        <taxon>Bacillota</taxon>
        <taxon>Bacilli</taxon>
        <taxon>Bacillales</taxon>
        <taxon>Bacillaceae</taxon>
        <taxon>Alteribacter</taxon>
    </lineage>
</organism>
<dbReference type="Pfam" id="PF00239">
    <property type="entry name" value="Resolvase"/>
    <property type="match status" value="1"/>
</dbReference>
<dbReference type="InterPro" id="IPR050639">
    <property type="entry name" value="SSR_resolvase"/>
</dbReference>
<dbReference type="Gene3D" id="3.90.1750.20">
    <property type="entry name" value="Putative Large Serine Recombinase, Chain B, Domain 2"/>
    <property type="match status" value="1"/>
</dbReference>
<protein>
    <submittedName>
        <fullName evidence="2">Recombinase family protein</fullName>
    </submittedName>
</protein>
<dbReference type="PANTHER" id="PTHR30461:SF23">
    <property type="entry name" value="DNA RECOMBINASE-RELATED"/>
    <property type="match status" value="1"/>
</dbReference>
<dbReference type="AlphaFoldDB" id="A0A3M7TSH2"/>
<sequence length="479" mass="55869">MKKTALYVRQSLEKDKQKMSIDMQKSVCIEWADKNGYQISKVYQDYNVSGLKTKIEDRNGLSELLRDIEGGFVENVIVYKRDRLARDVQQYLEIYERFKDEKVHIHFTADNEPPLFQGPVGELLELVISGVAQYEGENINKKLIDSRIAKVKMSVDNKKIYWGGGTLPFGFVSKDGVLQHINDEAVEKIRCVFETFSRGVLADEGNISIPIPSLTEAAKHLRFKDASQVESIVKNRIHTGYVVQRIGKFTAEHFFKDFRVVDEETFQRAQEIYNSFKRGKVSRKSPPIITCEFICEECHSPMAFKKDNQMYRCENKPRAHKTHQNDLENAVRNQVLSYLVKLLKVNKRYVHKELAKLLSNEMDSKIDTYKKEREEKVSELKRYVEWDIKRKKPFRKVDLNKTYRIVSMCEKRFNVLLKEKKKIKKWIDKHSIDLTSVESLPMKVQEKAFDHIATVTFSPKSGIKCIFINHNYSDGEEIG</sequence>
<feature type="domain" description="Resolvase/invertase-type recombinase catalytic" evidence="1">
    <location>
        <begin position="3"/>
        <end position="154"/>
    </location>
</feature>
<comment type="caution">
    <text evidence="2">The sequence shown here is derived from an EMBL/GenBank/DDBJ whole genome shotgun (WGS) entry which is preliminary data.</text>
</comment>
<gene>
    <name evidence="2" type="ORF">EBO34_00815</name>
</gene>
<dbReference type="Proteomes" id="UP000278746">
    <property type="component" value="Unassembled WGS sequence"/>
</dbReference>
<evidence type="ECO:0000259" key="1">
    <source>
        <dbReference type="PROSITE" id="PS51736"/>
    </source>
</evidence>
<dbReference type="EMBL" id="RHIB01000001">
    <property type="protein sequence ID" value="RNA68546.1"/>
    <property type="molecule type" value="Genomic_DNA"/>
</dbReference>
<evidence type="ECO:0000313" key="3">
    <source>
        <dbReference type="Proteomes" id="UP000278746"/>
    </source>
</evidence>
<dbReference type="Gene3D" id="3.40.50.1390">
    <property type="entry name" value="Resolvase, N-terminal catalytic domain"/>
    <property type="match status" value="1"/>
</dbReference>